<accession>A0A0D0ACQ9</accession>
<reference evidence="2" key="2">
    <citation type="submission" date="2015-01" db="EMBL/GenBank/DDBJ databases">
        <title>Evolutionary Origins and Diversification of the Mycorrhizal Mutualists.</title>
        <authorList>
            <consortium name="DOE Joint Genome Institute"/>
            <consortium name="Mycorrhizal Genomics Consortium"/>
            <person name="Kohler A."/>
            <person name="Kuo A."/>
            <person name="Nagy L.G."/>
            <person name="Floudas D."/>
            <person name="Copeland A."/>
            <person name="Barry K.W."/>
            <person name="Cichocki N."/>
            <person name="Veneault-Fourrey C."/>
            <person name="LaButti K."/>
            <person name="Lindquist E.A."/>
            <person name="Lipzen A."/>
            <person name="Lundell T."/>
            <person name="Morin E."/>
            <person name="Murat C."/>
            <person name="Riley R."/>
            <person name="Ohm R."/>
            <person name="Sun H."/>
            <person name="Tunlid A."/>
            <person name="Henrissat B."/>
            <person name="Grigoriev I.V."/>
            <person name="Hibbett D.S."/>
            <person name="Martin F."/>
        </authorList>
    </citation>
    <scope>NUCLEOTIDE SEQUENCE [LARGE SCALE GENOMIC DNA]</scope>
    <source>
        <strain evidence="2">UH-Slu-Lm8-n1</strain>
    </source>
</reference>
<evidence type="ECO:0000313" key="2">
    <source>
        <dbReference type="Proteomes" id="UP000054485"/>
    </source>
</evidence>
<name>A0A0D0ACQ9_9AGAM</name>
<dbReference type="EMBL" id="KN836452">
    <property type="protein sequence ID" value="KIK32037.1"/>
    <property type="molecule type" value="Genomic_DNA"/>
</dbReference>
<organism evidence="1 2">
    <name type="scientific">Suillus luteus UH-Slu-Lm8-n1</name>
    <dbReference type="NCBI Taxonomy" id="930992"/>
    <lineage>
        <taxon>Eukaryota</taxon>
        <taxon>Fungi</taxon>
        <taxon>Dikarya</taxon>
        <taxon>Basidiomycota</taxon>
        <taxon>Agaricomycotina</taxon>
        <taxon>Agaricomycetes</taxon>
        <taxon>Agaricomycetidae</taxon>
        <taxon>Boletales</taxon>
        <taxon>Suillineae</taxon>
        <taxon>Suillaceae</taxon>
        <taxon>Suillus</taxon>
    </lineage>
</organism>
<feature type="non-terminal residue" evidence="1">
    <location>
        <position position="1"/>
    </location>
</feature>
<keyword evidence="2" id="KW-1185">Reference proteome</keyword>
<dbReference type="AlphaFoldDB" id="A0A0D0ACQ9"/>
<sequence length="160" mass="18288">EALTSIHTLTAELLALTDNLGLTDADFIKFHSEERLYLDSLKTPPPKELLQIRYVEVLDELAEQQSEWDLAREAGNQALTTIPVGDLNQILAALSQARIRVDCTYAKLQNAEALTAHVEMQLQVEEWWAIGDDTYNKYKQETSLRQYRIALDELERLVVM</sequence>
<reference evidence="1 2" key="1">
    <citation type="submission" date="2014-04" db="EMBL/GenBank/DDBJ databases">
        <authorList>
            <consortium name="DOE Joint Genome Institute"/>
            <person name="Kuo A."/>
            <person name="Ruytinx J."/>
            <person name="Rineau F."/>
            <person name="Colpaert J."/>
            <person name="Kohler A."/>
            <person name="Nagy L.G."/>
            <person name="Floudas D."/>
            <person name="Copeland A."/>
            <person name="Barry K.W."/>
            <person name="Cichocki N."/>
            <person name="Veneault-Fourrey C."/>
            <person name="LaButti K."/>
            <person name="Lindquist E.A."/>
            <person name="Lipzen A."/>
            <person name="Lundell T."/>
            <person name="Morin E."/>
            <person name="Murat C."/>
            <person name="Sun H."/>
            <person name="Tunlid A."/>
            <person name="Henrissat B."/>
            <person name="Grigoriev I.V."/>
            <person name="Hibbett D.S."/>
            <person name="Martin F."/>
            <person name="Nordberg H.P."/>
            <person name="Cantor M.N."/>
            <person name="Hua S.X."/>
        </authorList>
    </citation>
    <scope>NUCLEOTIDE SEQUENCE [LARGE SCALE GENOMIC DNA]</scope>
    <source>
        <strain evidence="1 2">UH-Slu-Lm8-n1</strain>
    </source>
</reference>
<proteinExistence type="predicted"/>
<dbReference type="HOGENOM" id="CLU_056797_2_0_1"/>
<dbReference type="OrthoDB" id="3251205at2759"/>
<gene>
    <name evidence="1" type="ORF">CY34DRAFT_66403</name>
</gene>
<protein>
    <submittedName>
        <fullName evidence="1">Uncharacterized protein</fullName>
    </submittedName>
</protein>
<dbReference type="Proteomes" id="UP000054485">
    <property type="component" value="Unassembled WGS sequence"/>
</dbReference>
<feature type="non-terminal residue" evidence="1">
    <location>
        <position position="160"/>
    </location>
</feature>
<evidence type="ECO:0000313" key="1">
    <source>
        <dbReference type="EMBL" id="KIK32037.1"/>
    </source>
</evidence>
<dbReference type="InParanoid" id="A0A0D0ACQ9"/>